<gene>
    <name evidence="1" type="ORF">METZ01_LOCUS7549</name>
</gene>
<sequence>MAPFDGKLTTKISPLIEGQVPDFVQADHPKFVQFVKDFYQFLESAELIVDVTIDSLRLETVSRSFILTEGDDSVKVNTETGTGTTGKFVPNETITGEISKATAKVLVDDLGNSRLFISSQQKFEIGEIVTGSVSEATASIISYRANPVQNTQQLFDYVDPDNTTTVFLDEMFNMFLEAIPKTLASGVSKRDLIKNIRDLYAAKGTSEGHKFFLRLLFDEEAEIIYPNKFMLRSSKGNWNQPTIMRVS</sequence>
<evidence type="ECO:0000313" key="1">
    <source>
        <dbReference type="EMBL" id="SUZ54695.1"/>
    </source>
</evidence>
<proteinExistence type="predicted"/>
<dbReference type="EMBL" id="UINC01000403">
    <property type="protein sequence ID" value="SUZ54695.1"/>
    <property type="molecule type" value="Genomic_DNA"/>
</dbReference>
<accession>A0A381NJG4</accession>
<reference evidence="1" key="1">
    <citation type="submission" date="2018-05" db="EMBL/GenBank/DDBJ databases">
        <authorList>
            <person name="Lanie J.A."/>
            <person name="Ng W.-L."/>
            <person name="Kazmierczak K.M."/>
            <person name="Andrzejewski T.M."/>
            <person name="Davidsen T.M."/>
            <person name="Wayne K.J."/>
            <person name="Tettelin H."/>
            <person name="Glass J.I."/>
            <person name="Rusch D."/>
            <person name="Podicherti R."/>
            <person name="Tsui H.-C.T."/>
            <person name="Winkler M.E."/>
        </authorList>
    </citation>
    <scope>NUCLEOTIDE SEQUENCE</scope>
</reference>
<protein>
    <submittedName>
        <fullName evidence="1">Uncharacterized protein</fullName>
    </submittedName>
</protein>
<name>A0A381NJG4_9ZZZZ</name>
<feature type="non-terminal residue" evidence="1">
    <location>
        <position position="247"/>
    </location>
</feature>
<dbReference type="AlphaFoldDB" id="A0A381NJG4"/>
<organism evidence="1">
    <name type="scientific">marine metagenome</name>
    <dbReference type="NCBI Taxonomy" id="408172"/>
    <lineage>
        <taxon>unclassified sequences</taxon>
        <taxon>metagenomes</taxon>
        <taxon>ecological metagenomes</taxon>
    </lineage>
</organism>